<dbReference type="Pfam" id="PF13738">
    <property type="entry name" value="Pyr_redox_3"/>
    <property type="match status" value="1"/>
</dbReference>
<keyword evidence="1" id="KW-0560">Oxidoreductase</keyword>
<dbReference type="AlphaFoldDB" id="A0A9P4I512"/>
<evidence type="ECO:0000313" key="3">
    <source>
        <dbReference type="Proteomes" id="UP000799772"/>
    </source>
</evidence>
<dbReference type="PANTHER" id="PTHR43539:SF68">
    <property type="entry name" value="FLAVIN-BINDING MONOOXYGENASE-LIKE PROTEIN (AFU_ORTHOLOGUE AFUA_4G09220)"/>
    <property type="match status" value="1"/>
</dbReference>
<keyword evidence="2" id="KW-0503">Monooxygenase</keyword>
<sequence>MHSAQTPPVPIEQLKGSLPVVDIDPEVDAKAIATSVLQKFPVFSESTFIEDGIWRDLYALTSTFRTLFSRQSIIEAWTKLSEKYKPSSFQIATDRVSIEHAPPGGPPCSWIQAPFTFTTATTPSRTCSGAACIIPDSDNLWKIWCLMTVLESVEGFGDVDHLEPEADAQDLPLPSPVSSNASVHSLSWSASAKPPSSTNHFDCIIIGAGQSSLNTAGRMKALGASAVILEQNAHIGQNWLFRYRSLHLHTPVRYSTLAFTHVYPKDAPYFLHGADVGRGLQYFAQRYGIDVRTSSHIGSATWDEVKKEWSVNFTQNGGTPQTFHTPHLVLSMGHGGQIPKYPSIPNQAAFTGEIMHSLWAGKRAVIIGAANTAHDIARDMVDAGLAPVTMVQRRPTTVIRMDPKGNLFSRLYREGFPTESADRAMLSTPTVVRRLLTLRATEMFQRMTPDYYERLEGMGFRIDKNADIWQCLYERIGGHHIDVGVGEKVAQGLIKVKSGTPIASFKKDGLVFEDGSELEADVIIFATGFENSMRDRAADILGDEIADGLDGYYGLDEEGELRGVWKYTGHPGLFYAGGDFGHARFYSRFLALRMKANLMGVSFEEYTEKP</sequence>
<name>A0A9P4I512_9PEZI</name>
<dbReference type="InterPro" id="IPR036188">
    <property type="entry name" value="FAD/NAD-bd_sf"/>
</dbReference>
<evidence type="ECO:0000256" key="1">
    <source>
        <dbReference type="ARBA" id="ARBA00023002"/>
    </source>
</evidence>
<gene>
    <name evidence="2" type="ORF">NA57DRAFT_45139</name>
</gene>
<evidence type="ECO:0000313" key="2">
    <source>
        <dbReference type="EMBL" id="KAF2095271.1"/>
    </source>
</evidence>
<accession>A0A9P4I512</accession>
<organism evidence="2 3">
    <name type="scientific">Rhizodiscina lignyota</name>
    <dbReference type="NCBI Taxonomy" id="1504668"/>
    <lineage>
        <taxon>Eukaryota</taxon>
        <taxon>Fungi</taxon>
        <taxon>Dikarya</taxon>
        <taxon>Ascomycota</taxon>
        <taxon>Pezizomycotina</taxon>
        <taxon>Dothideomycetes</taxon>
        <taxon>Pleosporomycetidae</taxon>
        <taxon>Aulographales</taxon>
        <taxon>Rhizodiscinaceae</taxon>
        <taxon>Rhizodiscina</taxon>
    </lineage>
</organism>
<dbReference type="SUPFAM" id="SSF51905">
    <property type="entry name" value="FAD/NAD(P)-binding domain"/>
    <property type="match status" value="2"/>
</dbReference>
<comment type="caution">
    <text evidence="2">The sequence shown here is derived from an EMBL/GenBank/DDBJ whole genome shotgun (WGS) entry which is preliminary data.</text>
</comment>
<dbReference type="InterPro" id="IPR050982">
    <property type="entry name" value="Auxin_biosynth/cation_transpt"/>
</dbReference>
<proteinExistence type="predicted"/>
<protein>
    <submittedName>
        <fullName evidence="2">Flavin-containing monooxygenase</fullName>
    </submittedName>
</protein>
<dbReference type="GO" id="GO:0004497">
    <property type="term" value="F:monooxygenase activity"/>
    <property type="evidence" value="ECO:0007669"/>
    <property type="project" value="UniProtKB-KW"/>
</dbReference>
<dbReference type="Proteomes" id="UP000799772">
    <property type="component" value="Unassembled WGS sequence"/>
</dbReference>
<reference evidence="2" key="1">
    <citation type="journal article" date="2020" name="Stud. Mycol.">
        <title>101 Dothideomycetes genomes: a test case for predicting lifestyles and emergence of pathogens.</title>
        <authorList>
            <person name="Haridas S."/>
            <person name="Albert R."/>
            <person name="Binder M."/>
            <person name="Bloem J."/>
            <person name="Labutti K."/>
            <person name="Salamov A."/>
            <person name="Andreopoulos B."/>
            <person name="Baker S."/>
            <person name="Barry K."/>
            <person name="Bills G."/>
            <person name="Bluhm B."/>
            <person name="Cannon C."/>
            <person name="Castanera R."/>
            <person name="Culley D."/>
            <person name="Daum C."/>
            <person name="Ezra D."/>
            <person name="Gonzalez J."/>
            <person name="Henrissat B."/>
            <person name="Kuo A."/>
            <person name="Liang C."/>
            <person name="Lipzen A."/>
            <person name="Lutzoni F."/>
            <person name="Magnuson J."/>
            <person name="Mondo S."/>
            <person name="Nolan M."/>
            <person name="Ohm R."/>
            <person name="Pangilinan J."/>
            <person name="Park H.-J."/>
            <person name="Ramirez L."/>
            <person name="Alfaro M."/>
            <person name="Sun H."/>
            <person name="Tritt A."/>
            <person name="Yoshinaga Y."/>
            <person name="Zwiers L.-H."/>
            <person name="Turgeon B."/>
            <person name="Goodwin S."/>
            <person name="Spatafora J."/>
            <person name="Crous P."/>
            <person name="Grigoriev I."/>
        </authorList>
    </citation>
    <scope>NUCLEOTIDE SEQUENCE</scope>
    <source>
        <strain evidence="2">CBS 133067</strain>
    </source>
</reference>
<dbReference type="OrthoDB" id="74360at2759"/>
<dbReference type="Gene3D" id="3.50.50.60">
    <property type="entry name" value="FAD/NAD(P)-binding domain"/>
    <property type="match status" value="1"/>
</dbReference>
<keyword evidence="3" id="KW-1185">Reference proteome</keyword>
<dbReference type="PANTHER" id="PTHR43539">
    <property type="entry name" value="FLAVIN-BINDING MONOOXYGENASE-LIKE PROTEIN (AFU_ORTHOLOGUE AFUA_4G09220)"/>
    <property type="match status" value="1"/>
</dbReference>
<dbReference type="GO" id="GO:0050660">
    <property type="term" value="F:flavin adenine dinucleotide binding"/>
    <property type="evidence" value="ECO:0007669"/>
    <property type="project" value="TreeGrafter"/>
</dbReference>
<dbReference type="EMBL" id="ML978132">
    <property type="protein sequence ID" value="KAF2095271.1"/>
    <property type="molecule type" value="Genomic_DNA"/>
</dbReference>